<dbReference type="KEGG" id="salo:EF888_02560"/>
<proteinExistence type="predicted"/>
<keyword evidence="1" id="KW-0548">Nucleotidyltransferase</keyword>
<name>A0A316GBW9_9RHOB</name>
<keyword evidence="2" id="KW-1185">Reference proteome</keyword>
<evidence type="ECO:0000313" key="1">
    <source>
        <dbReference type="EMBL" id="PWK58408.1"/>
    </source>
</evidence>
<dbReference type="EMBL" id="QGGV01000001">
    <property type="protein sequence ID" value="PWK58408.1"/>
    <property type="molecule type" value="Genomic_DNA"/>
</dbReference>
<organism evidence="1 2">
    <name type="scientific">Silicimonas algicola</name>
    <dbReference type="NCBI Taxonomy" id="1826607"/>
    <lineage>
        <taxon>Bacteria</taxon>
        <taxon>Pseudomonadati</taxon>
        <taxon>Pseudomonadota</taxon>
        <taxon>Alphaproteobacteria</taxon>
        <taxon>Rhodobacterales</taxon>
        <taxon>Paracoccaceae</taxon>
    </lineage>
</organism>
<protein>
    <submittedName>
        <fullName evidence="1">Molybdenum cofactor cytidylyltransferase</fullName>
    </submittedName>
</protein>
<keyword evidence="1" id="KW-0808">Transferase</keyword>
<dbReference type="Proteomes" id="UP000245390">
    <property type="component" value="Unassembled WGS sequence"/>
</dbReference>
<evidence type="ECO:0000313" key="2">
    <source>
        <dbReference type="Proteomes" id="UP000245390"/>
    </source>
</evidence>
<dbReference type="InterPro" id="IPR036425">
    <property type="entry name" value="MoaB/Mog-like_dom_sf"/>
</dbReference>
<dbReference type="OrthoDB" id="9779263at2"/>
<dbReference type="SUPFAM" id="SSF53218">
    <property type="entry name" value="Molybdenum cofactor biosynthesis proteins"/>
    <property type="match status" value="1"/>
</dbReference>
<dbReference type="GO" id="GO:0016779">
    <property type="term" value="F:nucleotidyltransferase activity"/>
    <property type="evidence" value="ECO:0007669"/>
    <property type="project" value="UniProtKB-KW"/>
</dbReference>
<comment type="caution">
    <text evidence="1">The sequence shown here is derived from an EMBL/GenBank/DDBJ whole genome shotgun (WGS) entry which is preliminary data.</text>
</comment>
<dbReference type="Gene3D" id="3.40.980.10">
    <property type="entry name" value="MoaB/Mog-like domain"/>
    <property type="match status" value="1"/>
</dbReference>
<dbReference type="UniPathway" id="UPA00344"/>
<reference evidence="1 2" key="1">
    <citation type="submission" date="2018-05" db="EMBL/GenBank/DDBJ databases">
        <title>Genomic Encyclopedia of Type Strains, Phase IV (KMG-IV): sequencing the most valuable type-strain genomes for metagenomic binning, comparative biology and taxonomic classification.</title>
        <authorList>
            <person name="Goeker M."/>
        </authorList>
    </citation>
    <scope>NUCLEOTIDE SEQUENCE [LARGE SCALE GENOMIC DNA]</scope>
    <source>
        <strain evidence="1 2">DSM 103371</strain>
    </source>
</reference>
<dbReference type="AlphaFoldDB" id="A0A316GBW9"/>
<dbReference type="RefSeq" id="WP_109757307.1">
    <property type="nucleotide sequence ID" value="NZ_CP034588.1"/>
</dbReference>
<accession>A0A316GBW9</accession>
<dbReference type="CDD" id="cd03522">
    <property type="entry name" value="MoeA_like"/>
    <property type="match status" value="1"/>
</dbReference>
<sequence length="330" mass="34509">MRFGPVDLQDAEGAILAHSLEADGKRLRKGTVLDADGVERLRKSGYASVIAARLDPDDLPEDEAAKIIGTALAAPGLTLGPVFTGRVNLEAAAPGVVEVDAWAIADFNAVDEGLTLATLPDLLRVDAGQLVATVKVIPYCLPAAVVSAGKDALGRQPIRLHPFAGGRAQLILTRTDGFKESLLKKGEDVVRTRVEALNYNLAESRITEHEESEVAAALDPSADLILILGASATSDRADVAPAAVVRAGGRIDRFGMPVDPGNLLFLGELKGTPVVGLPGCARSPALNGVDWVLERISAGIPVDGDGIARMGVGGLLKEMPGRPQPRQPKR</sequence>
<gene>
    <name evidence="1" type="ORF">C8D95_101221</name>
</gene>